<reference evidence="14 15" key="1">
    <citation type="submission" date="2018-04" db="EMBL/GenBank/DDBJ databases">
        <title>The genome of golden apple snail Pomacea canaliculata provides insight into stress tolerance and invasive adaptation.</title>
        <authorList>
            <person name="Liu C."/>
            <person name="Liu B."/>
            <person name="Ren Y."/>
            <person name="Zhang Y."/>
            <person name="Wang H."/>
            <person name="Li S."/>
            <person name="Jiang F."/>
            <person name="Yin L."/>
            <person name="Zhang G."/>
            <person name="Qian W."/>
            <person name="Fan W."/>
        </authorList>
    </citation>
    <scope>NUCLEOTIDE SEQUENCE [LARGE SCALE GENOMIC DNA]</scope>
    <source>
        <strain evidence="14">SZHN2017</strain>
        <tissue evidence="14">Muscle</tissue>
    </source>
</reference>
<dbReference type="Pfam" id="PF00474">
    <property type="entry name" value="SSF"/>
    <property type="match status" value="1"/>
</dbReference>
<keyword evidence="4" id="KW-1003">Cell membrane</keyword>
<dbReference type="EMBL" id="PZQS01000005">
    <property type="protein sequence ID" value="PVD29792.1"/>
    <property type="molecule type" value="Genomic_DNA"/>
</dbReference>
<evidence type="ECO:0000256" key="9">
    <source>
        <dbReference type="ARBA" id="ARBA00023136"/>
    </source>
</evidence>
<keyword evidence="3" id="KW-0813">Transport</keyword>
<feature type="transmembrane region" description="Helical" evidence="13">
    <location>
        <begin position="272"/>
        <end position="295"/>
    </location>
</feature>
<evidence type="ECO:0000256" key="6">
    <source>
        <dbReference type="ARBA" id="ARBA00022989"/>
    </source>
</evidence>
<comment type="similarity">
    <text evidence="2 11">Belongs to the sodium:solute symporter (SSF) (TC 2.A.21) family.</text>
</comment>
<feature type="compositionally biased region" description="Basic residues" evidence="12">
    <location>
        <begin position="64"/>
        <end position="76"/>
    </location>
</feature>
<gene>
    <name evidence="14" type="ORF">C0Q70_09049</name>
</gene>
<feature type="transmembrane region" description="Helical" evidence="13">
    <location>
        <begin position="405"/>
        <end position="426"/>
    </location>
</feature>
<dbReference type="PANTHER" id="PTHR42985:SF40">
    <property type="entry name" value="LD47995P-RELATED"/>
    <property type="match status" value="1"/>
</dbReference>
<evidence type="ECO:0000256" key="2">
    <source>
        <dbReference type="ARBA" id="ARBA00006434"/>
    </source>
</evidence>
<dbReference type="GO" id="GO:0015293">
    <property type="term" value="F:symporter activity"/>
    <property type="evidence" value="ECO:0007669"/>
    <property type="project" value="TreeGrafter"/>
</dbReference>
<dbReference type="AlphaFoldDB" id="A0A2T7P8P8"/>
<dbReference type="OrthoDB" id="6152138at2759"/>
<evidence type="ECO:0000256" key="12">
    <source>
        <dbReference type="SAM" id="MobiDB-lite"/>
    </source>
</evidence>
<evidence type="ECO:0000313" key="15">
    <source>
        <dbReference type="Proteomes" id="UP000245119"/>
    </source>
</evidence>
<evidence type="ECO:0000256" key="7">
    <source>
        <dbReference type="ARBA" id="ARBA00023053"/>
    </source>
</evidence>
<dbReference type="InterPro" id="IPR001734">
    <property type="entry name" value="Na/solute_symporter"/>
</dbReference>
<feature type="transmembrane region" description="Helical" evidence="13">
    <location>
        <begin position="122"/>
        <end position="142"/>
    </location>
</feature>
<feature type="region of interest" description="Disordered" evidence="12">
    <location>
        <begin position="63"/>
        <end position="112"/>
    </location>
</feature>
<keyword evidence="10" id="KW-0739">Sodium transport</keyword>
<evidence type="ECO:0008006" key="16">
    <source>
        <dbReference type="Google" id="ProtNLM"/>
    </source>
</evidence>
<comment type="caution">
    <text evidence="14">The sequence shown here is derived from an EMBL/GenBank/DDBJ whole genome shotgun (WGS) entry which is preliminary data.</text>
</comment>
<dbReference type="GO" id="GO:0005886">
    <property type="term" value="C:plasma membrane"/>
    <property type="evidence" value="ECO:0007669"/>
    <property type="project" value="UniProtKB-SubCell"/>
</dbReference>
<evidence type="ECO:0000256" key="8">
    <source>
        <dbReference type="ARBA" id="ARBA00023065"/>
    </source>
</evidence>
<feature type="transmembrane region" description="Helical" evidence="13">
    <location>
        <begin position="463"/>
        <end position="483"/>
    </location>
</feature>
<dbReference type="Proteomes" id="UP000245119">
    <property type="component" value="Linkage Group LG5"/>
</dbReference>
<evidence type="ECO:0000256" key="10">
    <source>
        <dbReference type="ARBA" id="ARBA00023201"/>
    </source>
</evidence>
<accession>A0A2T7P8P8</accession>
<feature type="region of interest" description="Disordered" evidence="12">
    <location>
        <begin position="1"/>
        <end position="48"/>
    </location>
</feature>
<feature type="transmembrane region" description="Helical" evidence="13">
    <location>
        <begin position="202"/>
        <end position="222"/>
    </location>
</feature>
<keyword evidence="15" id="KW-1185">Reference proteome</keyword>
<dbReference type="GO" id="GO:0006814">
    <property type="term" value="P:sodium ion transport"/>
    <property type="evidence" value="ECO:0007669"/>
    <property type="project" value="UniProtKB-KW"/>
</dbReference>
<keyword evidence="8" id="KW-0406">Ion transport</keyword>
<evidence type="ECO:0000256" key="3">
    <source>
        <dbReference type="ARBA" id="ARBA00022448"/>
    </source>
</evidence>
<comment type="subcellular location">
    <subcellularLocation>
        <location evidence="1">Cell membrane</location>
        <topology evidence="1">Multi-pass membrane protein</topology>
    </subcellularLocation>
</comment>
<evidence type="ECO:0000256" key="1">
    <source>
        <dbReference type="ARBA" id="ARBA00004651"/>
    </source>
</evidence>
<keyword evidence="7" id="KW-0915">Sodium</keyword>
<feature type="transmembrane region" description="Helical" evidence="13">
    <location>
        <begin position="242"/>
        <end position="260"/>
    </location>
</feature>
<name>A0A2T7P8P8_POMCA</name>
<organism evidence="14 15">
    <name type="scientific">Pomacea canaliculata</name>
    <name type="common">Golden apple snail</name>
    <dbReference type="NCBI Taxonomy" id="400727"/>
    <lineage>
        <taxon>Eukaryota</taxon>
        <taxon>Metazoa</taxon>
        <taxon>Spiralia</taxon>
        <taxon>Lophotrochozoa</taxon>
        <taxon>Mollusca</taxon>
        <taxon>Gastropoda</taxon>
        <taxon>Caenogastropoda</taxon>
        <taxon>Architaenioglossa</taxon>
        <taxon>Ampullarioidea</taxon>
        <taxon>Ampullariidae</taxon>
        <taxon>Pomacea</taxon>
    </lineage>
</organism>
<keyword evidence="5 13" id="KW-0812">Transmembrane</keyword>
<evidence type="ECO:0000313" key="14">
    <source>
        <dbReference type="EMBL" id="PVD29792.1"/>
    </source>
</evidence>
<feature type="transmembrane region" description="Helical" evidence="13">
    <location>
        <begin position="495"/>
        <end position="515"/>
    </location>
</feature>
<dbReference type="PROSITE" id="PS50283">
    <property type="entry name" value="NA_SOLUT_SYMP_3"/>
    <property type="match status" value="2"/>
</dbReference>
<dbReference type="InterPro" id="IPR051163">
    <property type="entry name" value="Sodium:Solute_Symporter_SSF"/>
</dbReference>
<dbReference type="PANTHER" id="PTHR42985">
    <property type="entry name" value="SODIUM-COUPLED MONOCARBOXYLATE TRANSPORTER"/>
    <property type="match status" value="1"/>
</dbReference>
<evidence type="ECO:0000256" key="13">
    <source>
        <dbReference type="SAM" id="Phobius"/>
    </source>
</evidence>
<keyword evidence="6 13" id="KW-1133">Transmembrane helix</keyword>
<dbReference type="Gene3D" id="1.20.1730.10">
    <property type="entry name" value="Sodium/glucose cotransporter"/>
    <property type="match status" value="2"/>
</dbReference>
<keyword evidence="9 13" id="KW-0472">Membrane</keyword>
<evidence type="ECO:0000256" key="4">
    <source>
        <dbReference type="ARBA" id="ARBA00022475"/>
    </source>
</evidence>
<dbReference type="InterPro" id="IPR038377">
    <property type="entry name" value="Na/Glc_symporter_sf"/>
</dbReference>
<evidence type="ECO:0000256" key="5">
    <source>
        <dbReference type="ARBA" id="ARBA00022692"/>
    </source>
</evidence>
<evidence type="ECO:0000256" key="11">
    <source>
        <dbReference type="RuleBase" id="RU362091"/>
    </source>
</evidence>
<proteinExistence type="inferred from homology"/>
<sequence>MINNNQQPSSSSSSSSITINNYTTTHHHPSPLRNIITKHPSSSSSMINNNQQLSSTTIIFGSSTHHHHQHHQHHHPSSPSPPNILNHHHQPTSSTNINKQQRELATASTTNNNLQQPTSLSILLLIHLSLSSSSSILLPFSINHPPSLSIRHPFIHHPSFIHPSIIHQSSIIDHYHQHAYTAGPGCKETATGKMNYLHWFDYVVMAALMVVSLGIGIFFAVYKGGQRTKVEYLLGNRQMSMIPVCLSIFVTFQSAITLIGGPADMFNTGTMYMFIGYGIALSYIVGLFTCGATHLPTAHHQRLRVPGDEVRFQVCPTVCHQHRHAADGSLHGGGSLLASLSSTDRSVREKEREKGKRLSSERILPHNLCVDCDGHGVLLYAYVVTIGCDPYQAGIIDSRNQMMPYFVPSLLGSLPGMPGLYMSMLFSGTLSTLSSGVNALGANTVEDLLARPLRGYKDVTVTVIAKITVLLYGGLTIGLAYLARSLRGPVTQMSSTAIGACGGPISGIFYLAGMVPWANKYGAIAGGVIGIVINIWIAVGAQLYGAPTRGLPPGPTHNCSGNNSYSLSFYNLTTVELPRPRGVIHCHKS</sequence>
<feature type="transmembrane region" description="Helical" evidence="13">
    <location>
        <begin position="521"/>
        <end position="539"/>
    </location>
</feature>
<protein>
    <recommendedName>
        <fullName evidence="16">Sodium/solute symporter</fullName>
    </recommendedName>
</protein>